<dbReference type="RefSeq" id="WP_145066084.1">
    <property type="nucleotide sequence ID" value="NZ_CP036287.1"/>
</dbReference>
<name>A0A518BL55_9BACT</name>
<dbReference type="AlphaFoldDB" id="A0A518BL55"/>
<gene>
    <name evidence="1" type="ORF">Pla133_27930</name>
</gene>
<proteinExistence type="predicted"/>
<dbReference type="Proteomes" id="UP000316921">
    <property type="component" value="Chromosome"/>
</dbReference>
<sequence>MADRKPLYSVDEVGPAEFDSTDTIGVVDGGTGAVDAAGARSNLGAAAAADLTAAEGDITTLQADVAALEAEAPRSELAGTEIDFTATRRSYFKTLASDTTFTIAASPRQGAVVFLELDGDFEVTLPANVVPTEGSYDGSGGTTTLLELRCVSNAGGAVLFEARFRRFTPAKTGLIFRQVIPALFDDGEHAKNANQASGSPSTETLFSRLFDLESYRSPLDGLFHFRLVWPSLSKSVSWTQLSNPLDTYEVVDGFTVGSSTGGADAAELDGLSQSVYGAALLDGISDQNIVIGSGLVTGSSFMVGMTAPVTANIAAVGSNNVNPAEPSVNTDIVELYVDAA</sequence>
<reference evidence="1 2" key="1">
    <citation type="submission" date="2019-02" db="EMBL/GenBank/DDBJ databases">
        <title>Deep-cultivation of Planctomycetes and their phenomic and genomic characterization uncovers novel biology.</title>
        <authorList>
            <person name="Wiegand S."/>
            <person name="Jogler M."/>
            <person name="Boedeker C."/>
            <person name="Pinto D."/>
            <person name="Vollmers J."/>
            <person name="Rivas-Marin E."/>
            <person name="Kohn T."/>
            <person name="Peeters S.H."/>
            <person name="Heuer A."/>
            <person name="Rast P."/>
            <person name="Oberbeckmann S."/>
            <person name="Bunk B."/>
            <person name="Jeske O."/>
            <person name="Meyerdierks A."/>
            <person name="Storesund J.E."/>
            <person name="Kallscheuer N."/>
            <person name="Luecker S."/>
            <person name="Lage O.M."/>
            <person name="Pohl T."/>
            <person name="Merkel B.J."/>
            <person name="Hornburger P."/>
            <person name="Mueller R.-W."/>
            <person name="Bruemmer F."/>
            <person name="Labrenz M."/>
            <person name="Spormann A.M."/>
            <person name="Op den Camp H."/>
            <person name="Overmann J."/>
            <person name="Amann R."/>
            <person name="Jetten M.S.M."/>
            <person name="Mascher T."/>
            <person name="Medema M.H."/>
            <person name="Devos D.P."/>
            <person name="Kaster A.-K."/>
            <person name="Ovreas L."/>
            <person name="Rohde M."/>
            <person name="Galperin M.Y."/>
            <person name="Jogler C."/>
        </authorList>
    </citation>
    <scope>NUCLEOTIDE SEQUENCE [LARGE SCALE GENOMIC DNA]</scope>
    <source>
        <strain evidence="1 2">Pla133</strain>
    </source>
</reference>
<evidence type="ECO:0000313" key="2">
    <source>
        <dbReference type="Proteomes" id="UP000316921"/>
    </source>
</evidence>
<accession>A0A518BL55</accession>
<protein>
    <submittedName>
        <fullName evidence="1">Uncharacterized protein</fullName>
    </submittedName>
</protein>
<dbReference type="EMBL" id="CP036287">
    <property type="protein sequence ID" value="QDU67705.1"/>
    <property type="molecule type" value="Genomic_DNA"/>
</dbReference>
<organism evidence="1 2">
    <name type="scientific">Engelhardtia mirabilis</name>
    <dbReference type="NCBI Taxonomy" id="2528011"/>
    <lineage>
        <taxon>Bacteria</taxon>
        <taxon>Pseudomonadati</taxon>
        <taxon>Planctomycetota</taxon>
        <taxon>Planctomycetia</taxon>
        <taxon>Planctomycetia incertae sedis</taxon>
        <taxon>Engelhardtia</taxon>
    </lineage>
</organism>
<keyword evidence="2" id="KW-1185">Reference proteome</keyword>
<dbReference type="KEGG" id="pbap:Pla133_27930"/>
<evidence type="ECO:0000313" key="1">
    <source>
        <dbReference type="EMBL" id="QDU67705.1"/>
    </source>
</evidence>